<sequence length="180" mass="19814">MIGYFLSKIFSHFLLLLTIVSMVSLGLGTFTNLHAVAGITQLQEAPGQMVYQSRQTLKDQHGNSWQAIAFKRIPPNGKTSFDLRLVGFPGMVDIDRSKPLLLTNSLGGTSTADDTSSFIFTDLSTPEPSVGQYNLQPILSQLQVEIPLMLILSASNGEEIHLSVPPSFVQEWQTLFSSRE</sequence>
<dbReference type="RefSeq" id="WP_330486280.1">
    <property type="nucleotide sequence ID" value="NZ_JAZBJZ010000179.1"/>
</dbReference>
<gene>
    <name evidence="1" type="ORF">V2H45_24185</name>
</gene>
<reference evidence="1" key="1">
    <citation type="submission" date="2024-01" db="EMBL/GenBank/DDBJ databases">
        <title>Bank of Algae and Cyanobacteria of the Azores (BACA) strain genomes.</title>
        <authorList>
            <person name="Luz R."/>
            <person name="Cordeiro R."/>
            <person name="Fonseca A."/>
            <person name="Goncalves V."/>
        </authorList>
    </citation>
    <scope>NUCLEOTIDE SEQUENCE</scope>
    <source>
        <strain evidence="1">BACA0141</strain>
    </source>
</reference>
<organism evidence="1 2">
    <name type="scientific">Tumidithrix elongata BACA0141</name>
    <dbReference type="NCBI Taxonomy" id="2716417"/>
    <lineage>
        <taxon>Bacteria</taxon>
        <taxon>Bacillati</taxon>
        <taxon>Cyanobacteriota</taxon>
        <taxon>Cyanophyceae</taxon>
        <taxon>Pseudanabaenales</taxon>
        <taxon>Pseudanabaenaceae</taxon>
        <taxon>Tumidithrix</taxon>
        <taxon>Tumidithrix elongata</taxon>
    </lineage>
</organism>
<name>A0AAW9PWE1_9CYAN</name>
<dbReference type="EMBL" id="JAZBJZ010000179">
    <property type="protein sequence ID" value="MEE3719844.1"/>
    <property type="molecule type" value="Genomic_DNA"/>
</dbReference>
<proteinExistence type="predicted"/>
<accession>A0AAW9PWE1</accession>
<evidence type="ECO:0000313" key="2">
    <source>
        <dbReference type="Proteomes" id="UP001333818"/>
    </source>
</evidence>
<evidence type="ECO:0000313" key="1">
    <source>
        <dbReference type="EMBL" id="MEE3719844.1"/>
    </source>
</evidence>
<dbReference type="AlphaFoldDB" id="A0AAW9PWE1"/>
<comment type="caution">
    <text evidence="1">The sequence shown here is derived from an EMBL/GenBank/DDBJ whole genome shotgun (WGS) entry which is preliminary data.</text>
</comment>
<keyword evidence="2" id="KW-1185">Reference proteome</keyword>
<dbReference type="Proteomes" id="UP001333818">
    <property type="component" value="Unassembled WGS sequence"/>
</dbReference>
<dbReference type="InterPro" id="IPR021469">
    <property type="entry name" value="DUF3122"/>
</dbReference>
<dbReference type="Pfam" id="PF11320">
    <property type="entry name" value="DUF3122"/>
    <property type="match status" value="1"/>
</dbReference>
<protein>
    <submittedName>
        <fullName evidence="1">DUF3122 domain-containing protein</fullName>
    </submittedName>
</protein>